<reference evidence="3" key="2">
    <citation type="submission" date="2024-06" db="EMBL/GenBank/DDBJ databases">
        <authorList>
            <person name="Li S."/>
        </authorList>
    </citation>
    <scope>NUCLEOTIDE SEQUENCE</scope>
    <source>
        <strain evidence="3">SR10</strain>
    </source>
</reference>
<keyword evidence="4" id="KW-1185">Reference proteome</keyword>
<organism evidence="3">
    <name type="scientific">Lysobacter firmicutimachus</name>
    <dbReference type="NCBI Taxonomy" id="1792846"/>
    <lineage>
        <taxon>Bacteria</taxon>
        <taxon>Pseudomonadati</taxon>
        <taxon>Pseudomonadota</taxon>
        <taxon>Gammaproteobacteria</taxon>
        <taxon>Lysobacterales</taxon>
        <taxon>Lysobacteraceae</taxon>
        <taxon>Lysobacter</taxon>
    </lineage>
</organism>
<protein>
    <recommendedName>
        <fullName evidence="5">Lipoprotein</fullName>
    </recommendedName>
</protein>
<dbReference type="RefSeq" id="WP_336131636.1">
    <property type="nucleotide sequence ID" value="NZ_CP159925.1"/>
</dbReference>
<keyword evidence="1" id="KW-0732">Signal</keyword>
<dbReference type="Proteomes" id="UP001387215">
    <property type="component" value="Unassembled WGS sequence"/>
</dbReference>
<dbReference type="EMBL" id="CP159925">
    <property type="protein sequence ID" value="XCO73827.1"/>
    <property type="molecule type" value="Genomic_DNA"/>
</dbReference>
<dbReference type="EMBL" id="JBANDL010000002">
    <property type="protein sequence ID" value="MEI2454882.1"/>
    <property type="molecule type" value="Genomic_DNA"/>
</dbReference>
<gene>
    <name evidence="3" type="ORF">ABU614_15715</name>
    <name evidence="2" type="ORF">V2J18_09355</name>
</gene>
<sequence length="126" mass="13372">MSRRIAALAWALLIVQAGCVAPGDVSTLALPRARDIGESVFLEVQVGRLGSGQEIELSTDTGRPLGMISPHGLRPGHDAGAYVVPLPAHAVRDGRVRVRLRVVRAGAAPRRPDASEVRGLRIVMGR</sequence>
<feature type="signal peptide" evidence="1">
    <location>
        <begin position="1"/>
        <end position="17"/>
    </location>
</feature>
<name>A0AAU8MQJ3_9GAMM</name>
<evidence type="ECO:0008006" key="5">
    <source>
        <dbReference type="Google" id="ProtNLM"/>
    </source>
</evidence>
<accession>A0AAU8MQJ3</accession>
<evidence type="ECO:0000313" key="3">
    <source>
        <dbReference type="EMBL" id="XCO73827.1"/>
    </source>
</evidence>
<dbReference type="AlphaFoldDB" id="A0AAU8MQJ3"/>
<evidence type="ECO:0000256" key="1">
    <source>
        <dbReference type="SAM" id="SignalP"/>
    </source>
</evidence>
<feature type="chain" id="PRO_5043986591" description="Lipoprotein" evidence="1">
    <location>
        <begin position="18"/>
        <end position="126"/>
    </location>
</feature>
<reference evidence="2 4" key="1">
    <citation type="submission" date="2024-02" db="EMBL/GenBank/DDBJ databases">
        <title>Lysobacter Genome Sequencing and Mining.</title>
        <authorList>
            <person name="Bierman J."/>
            <person name="Walker M.C."/>
        </authorList>
    </citation>
    <scope>NUCLEOTIDE SEQUENCE [LARGE SCALE GENOMIC DNA]</scope>
    <source>
        <strain evidence="2 4">PB6250</strain>
    </source>
</reference>
<evidence type="ECO:0000313" key="2">
    <source>
        <dbReference type="EMBL" id="MEI2454882.1"/>
    </source>
</evidence>
<proteinExistence type="predicted"/>
<evidence type="ECO:0000313" key="4">
    <source>
        <dbReference type="Proteomes" id="UP001387215"/>
    </source>
</evidence>